<dbReference type="EMBL" id="BMXP01000003">
    <property type="protein sequence ID" value="GGW83688.1"/>
    <property type="molecule type" value="Genomic_DNA"/>
</dbReference>
<name>A0A918JKV1_9ALTE</name>
<feature type="transmembrane region" description="Helical" evidence="1">
    <location>
        <begin position="20"/>
        <end position="38"/>
    </location>
</feature>
<keyword evidence="3" id="KW-1185">Reference proteome</keyword>
<reference evidence="2" key="2">
    <citation type="submission" date="2020-09" db="EMBL/GenBank/DDBJ databases">
        <authorList>
            <person name="Sun Q."/>
            <person name="Kim S."/>
        </authorList>
    </citation>
    <scope>NUCLEOTIDE SEQUENCE</scope>
    <source>
        <strain evidence="2">KCTC 22164</strain>
    </source>
</reference>
<organism evidence="2 3">
    <name type="scientific">Alteromonas halophila</name>
    <dbReference type="NCBI Taxonomy" id="516698"/>
    <lineage>
        <taxon>Bacteria</taxon>
        <taxon>Pseudomonadati</taxon>
        <taxon>Pseudomonadota</taxon>
        <taxon>Gammaproteobacteria</taxon>
        <taxon>Alteromonadales</taxon>
        <taxon>Alteromonadaceae</taxon>
        <taxon>Alteromonas/Salinimonas group</taxon>
        <taxon>Alteromonas</taxon>
    </lineage>
</organism>
<feature type="transmembrane region" description="Helical" evidence="1">
    <location>
        <begin position="140"/>
        <end position="158"/>
    </location>
</feature>
<proteinExistence type="predicted"/>
<evidence type="ECO:0000256" key="1">
    <source>
        <dbReference type="SAM" id="Phobius"/>
    </source>
</evidence>
<reference evidence="2" key="1">
    <citation type="journal article" date="2014" name="Int. J. Syst. Evol. Microbiol.">
        <title>Complete genome sequence of Corynebacterium casei LMG S-19264T (=DSM 44701T), isolated from a smear-ripened cheese.</title>
        <authorList>
            <consortium name="US DOE Joint Genome Institute (JGI-PGF)"/>
            <person name="Walter F."/>
            <person name="Albersmeier A."/>
            <person name="Kalinowski J."/>
            <person name="Ruckert C."/>
        </authorList>
    </citation>
    <scope>NUCLEOTIDE SEQUENCE</scope>
    <source>
        <strain evidence="2">KCTC 22164</strain>
    </source>
</reference>
<protein>
    <submittedName>
        <fullName evidence="2">Uncharacterized protein</fullName>
    </submittedName>
</protein>
<dbReference type="AlphaFoldDB" id="A0A918JKV1"/>
<gene>
    <name evidence="2" type="ORF">GCM10007391_16590</name>
</gene>
<feature type="transmembrane region" description="Helical" evidence="1">
    <location>
        <begin position="111"/>
        <end position="128"/>
    </location>
</feature>
<keyword evidence="1" id="KW-1133">Transmembrane helix</keyword>
<keyword evidence="1" id="KW-0812">Transmembrane</keyword>
<evidence type="ECO:0000313" key="2">
    <source>
        <dbReference type="EMBL" id="GGW83688.1"/>
    </source>
</evidence>
<evidence type="ECO:0000313" key="3">
    <source>
        <dbReference type="Proteomes" id="UP000631300"/>
    </source>
</evidence>
<keyword evidence="1" id="KW-0472">Membrane</keyword>
<dbReference type="Proteomes" id="UP000631300">
    <property type="component" value="Unassembled WGS sequence"/>
</dbReference>
<comment type="caution">
    <text evidence="2">The sequence shown here is derived from an EMBL/GenBank/DDBJ whole genome shotgun (WGS) entry which is preliminary data.</text>
</comment>
<accession>A0A918JKV1</accession>
<feature type="transmembrane region" description="Helical" evidence="1">
    <location>
        <begin position="58"/>
        <end position="80"/>
    </location>
</feature>
<sequence length="159" mass="17420">MAVRYYQLKWKMVPRFIADIAGYSAVFAIYILLIVWLADLSGFTGEVQNFQTPASPTPAEVFGIAVLTPLIENALLVMLIVGLQKHAIPDAIITGICGALAGTLHAIITPFWGITTMMLFFLMARLFLKYQRYSNTTGFFATLLMHVMLNTAGVLAGGD</sequence>